<evidence type="ECO:0000313" key="1">
    <source>
        <dbReference type="EMBL" id="OYD58832.1"/>
    </source>
</evidence>
<gene>
    <name evidence="1" type="ORF">CGZ90_02720</name>
</gene>
<organism evidence="1 2">
    <name type="scientific">Fictibacillus aquaticus</name>
    <dbReference type="NCBI Taxonomy" id="2021314"/>
    <lineage>
        <taxon>Bacteria</taxon>
        <taxon>Bacillati</taxon>
        <taxon>Bacillota</taxon>
        <taxon>Bacilli</taxon>
        <taxon>Bacillales</taxon>
        <taxon>Fictibacillaceae</taxon>
        <taxon>Fictibacillus</taxon>
    </lineage>
</organism>
<evidence type="ECO:0000313" key="2">
    <source>
        <dbReference type="Proteomes" id="UP000215059"/>
    </source>
</evidence>
<keyword evidence="2" id="KW-1185">Reference proteome</keyword>
<dbReference type="Pfam" id="PF19610">
    <property type="entry name" value="DUF6115"/>
    <property type="match status" value="1"/>
</dbReference>
<dbReference type="EMBL" id="NOII01000001">
    <property type="protein sequence ID" value="OYD58832.1"/>
    <property type="molecule type" value="Genomic_DNA"/>
</dbReference>
<protein>
    <recommendedName>
        <fullName evidence="3">Swarming motility protein SwrB</fullName>
    </recommendedName>
</protein>
<sequence>MTGLMALSFLLHVISLYFIFQLRNERAESRKQLSRMTEDIEETLASFSADMMVENEKILESISKMNNDRQPSSEDIPETYYNEEEEIRISDNFPDGSLSADQERIIQLANEGLDSTEIAKVMNKGKGEVDLLLKFYR</sequence>
<evidence type="ECO:0008006" key="3">
    <source>
        <dbReference type="Google" id="ProtNLM"/>
    </source>
</evidence>
<reference evidence="1 2" key="1">
    <citation type="submission" date="2017-07" db="EMBL/GenBank/DDBJ databases">
        <title>Fictibacillus sp. nov. GDSW-R2A3 Genome sequencing and assembly.</title>
        <authorList>
            <person name="Mayilraj S."/>
        </authorList>
    </citation>
    <scope>NUCLEOTIDE SEQUENCE [LARGE SCALE GENOMIC DNA]</scope>
    <source>
        <strain evidence="1 2">GDSW-R2A3</strain>
    </source>
</reference>
<dbReference type="OrthoDB" id="1708317at2"/>
<dbReference type="Proteomes" id="UP000215059">
    <property type="component" value="Unassembled WGS sequence"/>
</dbReference>
<dbReference type="AlphaFoldDB" id="A0A235FC77"/>
<dbReference type="InterPro" id="IPR046118">
    <property type="entry name" value="DUF6115"/>
</dbReference>
<proteinExistence type="predicted"/>
<comment type="caution">
    <text evidence="1">The sequence shown here is derived from an EMBL/GenBank/DDBJ whole genome shotgun (WGS) entry which is preliminary data.</text>
</comment>
<name>A0A235FC77_9BACL</name>
<accession>A0A235FC77</accession>
<dbReference type="RefSeq" id="WP_094250792.1">
    <property type="nucleotide sequence ID" value="NZ_JBHLXL010000001.1"/>
</dbReference>